<dbReference type="InterPro" id="IPR026444">
    <property type="entry name" value="Secre_tail"/>
</dbReference>
<keyword evidence="1 2" id="KW-0732">Signal</keyword>
<feature type="signal peptide" evidence="2">
    <location>
        <begin position="1"/>
        <end position="19"/>
    </location>
</feature>
<organism evidence="5 6">
    <name type="scientific">Acidiluteibacter ferrifornacis</name>
    <dbReference type="NCBI Taxonomy" id="2692424"/>
    <lineage>
        <taxon>Bacteria</taxon>
        <taxon>Pseudomonadati</taxon>
        <taxon>Bacteroidota</taxon>
        <taxon>Flavobacteriia</taxon>
        <taxon>Flavobacteriales</taxon>
        <taxon>Cryomorphaceae</taxon>
        <taxon>Acidiluteibacter</taxon>
    </lineage>
</organism>
<accession>A0A6N9NEC1</accession>
<dbReference type="SUPFAM" id="SSF75011">
    <property type="entry name" value="3-carboxy-cis,cis-mucoante lactonizing enzyme"/>
    <property type="match status" value="1"/>
</dbReference>
<reference evidence="5 6" key="1">
    <citation type="submission" date="2019-12" db="EMBL/GenBank/DDBJ databases">
        <authorList>
            <person name="Zhao J."/>
        </authorList>
    </citation>
    <scope>NUCLEOTIDE SEQUENCE [LARGE SCALE GENOMIC DNA]</scope>
    <source>
        <strain evidence="5 6">S-15</strain>
    </source>
</reference>
<evidence type="ECO:0000259" key="3">
    <source>
        <dbReference type="Pfam" id="PF18962"/>
    </source>
</evidence>
<dbReference type="NCBIfam" id="NF038117">
    <property type="entry name" value="choice_anch_I"/>
    <property type="match status" value="1"/>
</dbReference>
<dbReference type="PANTHER" id="PTHR46928">
    <property type="entry name" value="MESENCHYME-SPECIFIC CELL SURFACE GLYCOPROTEIN"/>
    <property type="match status" value="1"/>
</dbReference>
<evidence type="ECO:0000256" key="1">
    <source>
        <dbReference type="ARBA" id="ARBA00022729"/>
    </source>
</evidence>
<keyword evidence="6" id="KW-1185">Reference proteome</keyword>
<dbReference type="Gene3D" id="2.130.10.10">
    <property type="entry name" value="YVTN repeat-like/Quinoprotein amine dehydrogenase"/>
    <property type="match status" value="1"/>
</dbReference>
<dbReference type="Pfam" id="PF18962">
    <property type="entry name" value="Por_Secre_tail"/>
    <property type="match status" value="1"/>
</dbReference>
<dbReference type="AlphaFoldDB" id="A0A6N9NEC1"/>
<evidence type="ECO:0000256" key="2">
    <source>
        <dbReference type="SAM" id="SignalP"/>
    </source>
</evidence>
<dbReference type="InterPro" id="IPR015943">
    <property type="entry name" value="WD40/YVTN_repeat-like_dom_sf"/>
</dbReference>
<dbReference type="NCBIfam" id="TIGR04183">
    <property type="entry name" value="Por_Secre_tail"/>
    <property type="match status" value="1"/>
</dbReference>
<dbReference type="Proteomes" id="UP000470771">
    <property type="component" value="Unassembled WGS sequence"/>
</dbReference>
<evidence type="ECO:0000313" key="5">
    <source>
        <dbReference type="EMBL" id="NBG64968.1"/>
    </source>
</evidence>
<protein>
    <submittedName>
        <fullName evidence="5">T9SS type A sorting domain-containing protein</fullName>
    </submittedName>
</protein>
<dbReference type="Pfam" id="PF22494">
    <property type="entry name" value="choice_anch_I"/>
    <property type="match status" value="2"/>
</dbReference>
<comment type="caution">
    <text evidence="5">The sequence shown here is derived from an EMBL/GenBank/DDBJ whole genome shotgun (WGS) entry which is preliminary data.</text>
</comment>
<name>A0A6N9NEC1_9FLAO</name>
<sequence length="723" mass="78011">MKKTITLFSGILMAAGIYAQSFQINAIGSYNTGVFDDGAAEITAYDTTTQRLFFVNASNSSIQVLDISNPTLPKLQNTIILTPYGSSANSVAFKNGVLAAAVEDTNKQANGKVVFFDAAGVYLNDVPVGALPDMLTFSPDGNKIVVANEGEPNDDYTIDPEGSVSIIDINAGVSQATVSNVSFALFNNVIDSLESGMPSGWLNAGGYFNTSSANSGNGKAGLNTTGDIIRTGKYSALQGLSFYAKISSAGANWQTSIEISQDSMVWTAIDTIIADGNNTGDVVDSIYRKFNYNVGSSLPHYVRFNMYNRIGGSFYFDDIEVSTISKDVRVFGPNATVAMDLEPEYITVDQNNAFAYVSCQENNAIVKVDLSTATAVEIMPLGYKDWSAVGNTLDASDKDGVINMRNYPIKGMYMPDAIDGHVIGGNFYIFTANEGDSRDYNGFSEEDRIKDIILDSIAFPNYAALQDEDSLGRLNITNTMGDIDNDGDFDELFSYGARSFSIFSTTGALIYDSGDDFESYIAANHATHFNSNNDDNDSFDKRSDDKGVEPEAIIVEEIRGKQYAFIGLERMGGIMVYDVSNVNAPTFEQYFLNRDFSTVATDSAAGDLGPEGLFFIPASVSPNGLDLLVASNEISGNVSIYSLSFTTSLIESGIKGIELSIYPNPSKGNTVNLNKMATGSIFNMIGKEVVRFDHTNTIDISSLTEGMYIIKTTSGESQKLIKN</sequence>
<dbReference type="PANTHER" id="PTHR46928:SF1">
    <property type="entry name" value="MESENCHYME-SPECIFIC CELL SURFACE GLYCOPROTEIN"/>
    <property type="match status" value="1"/>
</dbReference>
<feature type="chain" id="PRO_5026650913" evidence="2">
    <location>
        <begin position="20"/>
        <end position="723"/>
    </location>
</feature>
<evidence type="ECO:0000313" key="6">
    <source>
        <dbReference type="Proteomes" id="UP000470771"/>
    </source>
</evidence>
<proteinExistence type="predicted"/>
<feature type="domain" description="Choice-of-anchor I" evidence="4">
    <location>
        <begin position="25"/>
        <end position="193"/>
    </location>
</feature>
<feature type="domain" description="Secretion system C-terminal sorting" evidence="3">
    <location>
        <begin position="661"/>
        <end position="719"/>
    </location>
</feature>
<feature type="domain" description="Choice-of-anchor I" evidence="4">
    <location>
        <begin position="325"/>
        <end position="642"/>
    </location>
</feature>
<dbReference type="EMBL" id="WWNE01000003">
    <property type="protein sequence ID" value="NBG64968.1"/>
    <property type="molecule type" value="Genomic_DNA"/>
</dbReference>
<gene>
    <name evidence="5" type="ORF">GQN54_02490</name>
</gene>
<dbReference type="InterPro" id="IPR055188">
    <property type="entry name" value="Choice_anch_I"/>
</dbReference>
<dbReference type="RefSeq" id="WP_160631615.1">
    <property type="nucleotide sequence ID" value="NZ_WWNE01000003.1"/>
</dbReference>
<evidence type="ECO:0000259" key="4">
    <source>
        <dbReference type="Pfam" id="PF22494"/>
    </source>
</evidence>
<dbReference type="InterPro" id="IPR052956">
    <property type="entry name" value="Mesenchyme-surface_protein"/>
</dbReference>